<organism evidence="2 3">
    <name type="scientific">Chitinophaga agrisoli</name>
    <dbReference type="NCBI Taxonomy" id="2607653"/>
    <lineage>
        <taxon>Bacteria</taxon>
        <taxon>Pseudomonadati</taxon>
        <taxon>Bacteroidota</taxon>
        <taxon>Chitinophagia</taxon>
        <taxon>Chitinophagales</taxon>
        <taxon>Chitinophagaceae</taxon>
        <taxon>Chitinophaga</taxon>
    </lineage>
</organism>
<name>A0A5B2W2Z9_9BACT</name>
<dbReference type="EMBL" id="VUOC01000001">
    <property type="protein sequence ID" value="KAA2245484.1"/>
    <property type="molecule type" value="Genomic_DNA"/>
</dbReference>
<evidence type="ECO:0000313" key="3">
    <source>
        <dbReference type="Proteomes" id="UP000324611"/>
    </source>
</evidence>
<dbReference type="Proteomes" id="UP000324611">
    <property type="component" value="Unassembled WGS sequence"/>
</dbReference>
<evidence type="ECO:0000313" key="2">
    <source>
        <dbReference type="EMBL" id="KAA2245484.1"/>
    </source>
</evidence>
<keyword evidence="1" id="KW-0812">Transmembrane</keyword>
<dbReference type="RefSeq" id="WP_149836873.1">
    <property type="nucleotide sequence ID" value="NZ_VUOC01000001.1"/>
</dbReference>
<proteinExistence type="predicted"/>
<keyword evidence="3" id="KW-1185">Reference proteome</keyword>
<sequence>MARSVQEIQQTITATYVTEMAAIGIVVDPITWSRVNLVRLFIFIFSAAAFVLESIFDALRTEIENIINALKPHTLRWYVSKVMAYQHGFNLLPDSDKYDNTGFTDSDIEAAKVVKYAAVVEQTNEFGRVFLRIKAAAESGGDLTPLSAEQLGGLKEYVARVKDAGVGAQVDSLPADSLKMQWTVYYDPLLLNSQGGRLDGTDSNPVGNAIRQYLSELPFNGLYVLSYHTDAVQAVEGVVIAVINTAQTKYGDLPYQSVDVLYNPDAGYLRIYQDTDLLINYLPHSAIK</sequence>
<reference evidence="2 3" key="2">
    <citation type="submission" date="2019-09" db="EMBL/GenBank/DDBJ databases">
        <authorList>
            <person name="Jin C."/>
        </authorList>
    </citation>
    <scope>NUCLEOTIDE SEQUENCE [LARGE SCALE GENOMIC DNA]</scope>
    <source>
        <strain evidence="2 3">BN140078</strain>
    </source>
</reference>
<dbReference type="AlphaFoldDB" id="A0A5B2W2Z9"/>
<protein>
    <submittedName>
        <fullName evidence="2">Nucleotidyltransferase</fullName>
    </submittedName>
</protein>
<feature type="transmembrane region" description="Helical" evidence="1">
    <location>
        <begin position="37"/>
        <end position="56"/>
    </location>
</feature>
<keyword evidence="2" id="KW-0808">Transferase</keyword>
<dbReference type="GO" id="GO:0016740">
    <property type="term" value="F:transferase activity"/>
    <property type="evidence" value="ECO:0007669"/>
    <property type="project" value="UniProtKB-KW"/>
</dbReference>
<keyword evidence="1" id="KW-1133">Transmembrane helix</keyword>
<keyword evidence="1" id="KW-0472">Membrane</keyword>
<accession>A0A5B2W2Z9</accession>
<evidence type="ECO:0000256" key="1">
    <source>
        <dbReference type="SAM" id="Phobius"/>
    </source>
</evidence>
<gene>
    <name evidence="2" type="ORF">F0L74_05875</name>
</gene>
<reference evidence="2 3" key="1">
    <citation type="submission" date="2019-09" db="EMBL/GenBank/DDBJ databases">
        <title>Chitinophaga ginsengihumi sp. nov., isolated from soil of ginseng rhizosphere.</title>
        <authorList>
            <person name="Lee J."/>
        </authorList>
    </citation>
    <scope>NUCLEOTIDE SEQUENCE [LARGE SCALE GENOMIC DNA]</scope>
    <source>
        <strain evidence="2 3">BN140078</strain>
    </source>
</reference>
<comment type="caution">
    <text evidence="2">The sequence shown here is derived from an EMBL/GenBank/DDBJ whole genome shotgun (WGS) entry which is preliminary data.</text>
</comment>